<gene>
    <name evidence="7" type="ORF">GCM10009668_15310</name>
</gene>
<keyword evidence="2 4" id="KW-0808">Transferase</keyword>
<protein>
    <submittedName>
        <fullName evidence="7">Thiolase family protein</fullName>
    </submittedName>
</protein>
<keyword evidence="3 4" id="KW-0012">Acyltransferase</keyword>
<organism evidence="7 8">
    <name type="scientific">Nocardioides dubius</name>
    <dbReference type="NCBI Taxonomy" id="317019"/>
    <lineage>
        <taxon>Bacteria</taxon>
        <taxon>Bacillati</taxon>
        <taxon>Actinomycetota</taxon>
        <taxon>Actinomycetes</taxon>
        <taxon>Propionibacteriales</taxon>
        <taxon>Nocardioidaceae</taxon>
        <taxon>Nocardioides</taxon>
    </lineage>
</organism>
<keyword evidence="8" id="KW-1185">Reference proteome</keyword>
<reference evidence="8" key="1">
    <citation type="journal article" date="2019" name="Int. J. Syst. Evol. Microbiol.">
        <title>The Global Catalogue of Microorganisms (GCM) 10K type strain sequencing project: providing services to taxonomists for standard genome sequencing and annotation.</title>
        <authorList>
            <consortium name="The Broad Institute Genomics Platform"/>
            <consortium name="The Broad Institute Genome Sequencing Center for Infectious Disease"/>
            <person name="Wu L."/>
            <person name="Ma J."/>
        </authorList>
    </citation>
    <scope>NUCLEOTIDE SEQUENCE [LARGE SCALE GENOMIC DNA]</scope>
    <source>
        <strain evidence="8">JCM 13008</strain>
    </source>
</reference>
<dbReference type="InterPro" id="IPR020616">
    <property type="entry name" value="Thiolase_N"/>
</dbReference>
<evidence type="ECO:0000256" key="4">
    <source>
        <dbReference type="RuleBase" id="RU003557"/>
    </source>
</evidence>
<proteinExistence type="inferred from homology"/>
<evidence type="ECO:0000259" key="5">
    <source>
        <dbReference type="Pfam" id="PF00108"/>
    </source>
</evidence>
<dbReference type="InterPro" id="IPR020613">
    <property type="entry name" value="Thiolase_CS"/>
</dbReference>
<comment type="caution">
    <text evidence="7">The sequence shown here is derived from an EMBL/GenBank/DDBJ whole genome shotgun (WGS) entry which is preliminary data.</text>
</comment>
<feature type="domain" description="Thiolase N-terminal" evidence="5">
    <location>
        <begin position="5"/>
        <end position="271"/>
    </location>
</feature>
<dbReference type="Proteomes" id="UP001501581">
    <property type="component" value="Unassembled WGS sequence"/>
</dbReference>
<evidence type="ECO:0000313" key="8">
    <source>
        <dbReference type="Proteomes" id="UP001501581"/>
    </source>
</evidence>
<dbReference type="PIRSF" id="PIRSF000429">
    <property type="entry name" value="Ac-CoA_Ac_transf"/>
    <property type="match status" value="1"/>
</dbReference>
<dbReference type="NCBIfam" id="TIGR01930">
    <property type="entry name" value="AcCoA-C-Actrans"/>
    <property type="match status" value="1"/>
</dbReference>
<dbReference type="Pfam" id="PF00108">
    <property type="entry name" value="Thiolase_N"/>
    <property type="match status" value="1"/>
</dbReference>
<dbReference type="PROSITE" id="PS00737">
    <property type="entry name" value="THIOLASE_2"/>
    <property type="match status" value="1"/>
</dbReference>
<feature type="domain" description="Thiolase C-terminal" evidence="6">
    <location>
        <begin position="279"/>
        <end position="400"/>
    </location>
</feature>
<evidence type="ECO:0000256" key="3">
    <source>
        <dbReference type="ARBA" id="ARBA00023315"/>
    </source>
</evidence>
<dbReference type="Gene3D" id="3.40.47.10">
    <property type="match status" value="1"/>
</dbReference>
<sequence length="402" mass="42137">MSTAVIVQAVRTPIGKRFGSLSGWHPVELAAEVIAAVVERSGVDPASIDDVIMGCVSQVGPQSTNIARNAALAAGLPQTVPGTTIDRQCGSSQQAIHFAAQAVLSGAQDIVLAAGVECMSTVPMFSNAPGGDIRAVYGERLMSRYADRETFGVAGLVPQGLSAESIVAKWSLSREQLDGYALASQQRAAAARAEGRFEREIVPVQRKVRDRETGEVTVHDELFSVDECIRESTAEALAGLKPSFLPDGKVTAGNASQIVDGAAALLVMREETARELGLEPIAAIRQMSVIGADPVEMLTAPIPATQLALRKAGMSADEIDLYEVNEAFAPVVLAWQQEIGVGSEKVNVNGGGISLGHPLGASGARLMVTLIHELQRTAGRFGLQTMCEGGGMANATIVERLS</sequence>
<name>A0ABP4ED14_9ACTN</name>
<dbReference type="PANTHER" id="PTHR43365:SF1">
    <property type="entry name" value="ACETYL-COA C-ACYLTRANSFERASE"/>
    <property type="match status" value="1"/>
</dbReference>
<comment type="similarity">
    <text evidence="1 4">Belongs to the thiolase-like superfamily. Thiolase family.</text>
</comment>
<dbReference type="Pfam" id="PF02803">
    <property type="entry name" value="Thiolase_C"/>
    <property type="match status" value="1"/>
</dbReference>
<dbReference type="CDD" id="cd00751">
    <property type="entry name" value="thiolase"/>
    <property type="match status" value="1"/>
</dbReference>
<dbReference type="InterPro" id="IPR020617">
    <property type="entry name" value="Thiolase_C"/>
</dbReference>
<dbReference type="InterPro" id="IPR016039">
    <property type="entry name" value="Thiolase-like"/>
</dbReference>
<dbReference type="SUPFAM" id="SSF53901">
    <property type="entry name" value="Thiolase-like"/>
    <property type="match status" value="2"/>
</dbReference>
<evidence type="ECO:0000256" key="2">
    <source>
        <dbReference type="ARBA" id="ARBA00022679"/>
    </source>
</evidence>
<accession>A0ABP4ED14</accession>
<dbReference type="PANTHER" id="PTHR43365">
    <property type="entry name" value="BLR7806 PROTEIN"/>
    <property type="match status" value="1"/>
</dbReference>
<evidence type="ECO:0000259" key="6">
    <source>
        <dbReference type="Pfam" id="PF02803"/>
    </source>
</evidence>
<dbReference type="RefSeq" id="WP_343993000.1">
    <property type="nucleotide sequence ID" value="NZ_BAAALG010000006.1"/>
</dbReference>
<evidence type="ECO:0000256" key="1">
    <source>
        <dbReference type="ARBA" id="ARBA00010982"/>
    </source>
</evidence>
<dbReference type="EMBL" id="BAAALG010000006">
    <property type="protein sequence ID" value="GAA1098776.1"/>
    <property type="molecule type" value="Genomic_DNA"/>
</dbReference>
<dbReference type="InterPro" id="IPR002155">
    <property type="entry name" value="Thiolase"/>
</dbReference>
<evidence type="ECO:0000313" key="7">
    <source>
        <dbReference type="EMBL" id="GAA1098776.1"/>
    </source>
</evidence>